<dbReference type="Proteomes" id="UP001165085">
    <property type="component" value="Unassembled WGS sequence"/>
</dbReference>
<dbReference type="AlphaFoldDB" id="A0A9W7BM44"/>
<sequence>MATDEEREKIMAEYLAGAGSELPPDEEDGDFEGEDEDEEGEGETAPPAPPAILKGSLSNASQNDKQFLVYSGTWSYGLESPEAWKFKLSCEVDKAFDFVTPKAEYVMKGYFIMKDDSVEAGKSKVPEEGVTLKFEVIPGKEGKRWTVTGSGMNQFGAFKLVGEYRSKGLAEGNKMNFEKKYEEVEEDFEGESSADEDFDDDDKADEDELNALDEEANLSIEELRKRAYGDGGGEGGGGDGGGDGGEPEAKKAKTEEN</sequence>
<evidence type="ECO:0000313" key="3">
    <source>
        <dbReference type="Proteomes" id="UP001165085"/>
    </source>
</evidence>
<feature type="compositionally biased region" description="Acidic residues" evidence="1">
    <location>
        <begin position="183"/>
        <end position="216"/>
    </location>
</feature>
<dbReference type="OrthoDB" id="205548at2759"/>
<keyword evidence="3" id="KW-1185">Reference proteome</keyword>
<reference evidence="3" key="1">
    <citation type="journal article" date="2023" name="Commun. Biol.">
        <title>Genome analysis of Parmales, the sister group of diatoms, reveals the evolutionary specialization of diatoms from phago-mixotrophs to photoautotrophs.</title>
        <authorList>
            <person name="Ban H."/>
            <person name="Sato S."/>
            <person name="Yoshikawa S."/>
            <person name="Yamada K."/>
            <person name="Nakamura Y."/>
            <person name="Ichinomiya M."/>
            <person name="Sato N."/>
            <person name="Blanc-Mathieu R."/>
            <person name="Endo H."/>
            <person name="Kuwata A."/>
            <person name="Ogata H."/>
        </authorList>
    </citation>
    <scope>NUCLEOTIDE SEQUENCE [LARGE SCALE GENOMIC DNA]</scope>
    <source>
        <strain evidence="3">NIES 3701</strain>
    </source>
</reference>
<feature type="region of interest" description="Disordered" evidence="1">
    <location>
        <begin position="180"/>
        <end position="257"/>
    </location>
</feature>
<feature type="compositionally biased region" description="Basic and acidic residues" evidence="1">
    <location>
        <begin position="247"/>
        <end position="257"/>
    </location>
</feature>
<proteinExistence type="predicted"/>
<evidence type="ECO:0000256" key="1">
    <source>
        <dbReference type="SAM" id="MobiDB-lite"/>
    </source>
</evidence>
<dbReference type="EMBL" id="BRXY01000367">
    <property type="protein sequence ID" value="GMH90127.1"/>
    <property type="molecule type" value="Genomic_DNA"/>
</dbReference>
<name>A0A9W7BM44_9STRA</name>
<accession>A0A9W7BM44</accession>
<feature type="compositionally biased region" description="Basic and acidic residues" evidence="1">
    <location>
        <begin position="1"/>
        <end position="11"/>
    </location>
</feature>
<organism evidence="2 3">
    <name type="scientific">Triparma strigata</name>
    <dbReference type="NCBI Taxonomy" id="1606541"/>
    <lineage>
        <taxon>Eukaryota</taxon>
        <taxon>Sar</taxon>
        <taxon>Stramenopiles</taxon>
        <taxon>Ochrophyta</taxon>
        <taxon>Bolidophyceae</taxon>
        <taxon>Parmales</taxon>
        <taxon>Triparmaceae</taxon>
        <taxon>Triparma</taxon>
    </lineage>
</organism>
<feature type="compositionally biased region" description="Acidic residues" evidence="1">
    <location>
        <begin position="23"/>
        <end position="42"/>
    </location>
</feature>
<protein>
    <submittedName>
        <fullName evidence="2">Uncharacterized protein</fullName>
    </submittedName>
</protein>
<gene>
    <name evidence="2" type="ORF">TrST_g1875</name>
</gene>
<evidence type="ECO:0000313" key="2">
    <source>
        <dbReference type="EMBL" id="GMH90127.1"/>
    </source>
</evidence>
<feature type="compositionally biased region" description="Gly residues" evidence="1">
    <location>
        <begin position="229"/>
        <end position="244"/>
    </location>
</feature>
<feature type="region of interest" description="Disordered" evidence="1">
    <location>
        <begin position="1"/>
        <end position="57"/>
    </location>
</feature>
<comment type="caution">
    <text evidence="2">The sequence shown here is derived from an EMBL/GenBank/DDBJ whole genome shotgun (WGS) entry which is preliminary data.</text>
</comment>